<dbReference type="Proteomes" id="UP000826195">
    <property type="component" value="Unassembled WGS sequence"/>
</dbReference>
<name>A0AAV7INF4_COTGL</name>
<sequence>MGDEKTPRCSRSPSQSLTTPSLNLMEQLLLAKMDRNSLTDHVDNNININNNKNLSSLATRKKTLILRANSMDSQTSVSTLYSTNSADSASNRYCKCDDCLLGIVDKHQRHTPTSLTRKKISSGLHYISRTYIHSVADSRYRVLDAIDSSDLHSASDNVHTPKAP</sequence>
<accession>A0AAV7INF4</accession>
<organism evidence="1 2">
    <name type="scientific">Cotesia glomerata</name>
    <name type="common">Lepidopteran parasitic wasp</name>
    <name type="synonym">Apanteles glomeratus</name>
    <dbReference type="NCBI Taxonomy" id="32391"/>
    <lineage>
        <taxon>Eukaryota</taxon>
        <taxon>Metazoa</taxon>
        <taxon>Ecdysozoa</taxon>
        <taxon>Arthropoda</taxon>
        <taxon>Hexapoda</taxon>
        <taxon>Insecta</taxon>
        <taxon>Pterygota</taxon>
        <taxon>Neoptera</taxon>
        <taxon>Endopterygota</taxon>
        <taxon>Hymenoptera</taxon>
        <taxon>Apocrita</taxon>
        <taxon>Ichneumonoidea</taxon>
        <taxon>Braconidae</taxon>
        <taxon>Microgastrinae</taxon>
        <taxon>Cotesia</taxon>
    </lineage>
</organism>
<gene>
    <name evidence="1" type="ORF">KQX54_008606</name>
</gene>
<dbReference type="AlphaFoldDB" id="A0AAV7INF4"/>
<evidence type="ECO:0000313" key="1">
    <source>
        <dbReference type="EMBL" id="KAH0554220.1"/>
    </source>
</evidence>
<proteinExistence type="predicted"/>
<dbReference type="EMBL" id="JAHXZJ010001119">
    <property type="protein sequence ID" value="KAH0554220.1"/>
    <property type="molecule type" value="Genomic_DNA"/>
</dbReference>
<evidence type="ECO:0000313" key="2">
    <source>
        <dbReference type="Proteomes" id="UP000826195"/>
    </source>
</evidence>
<keyword evidence="2" id="KW-1185">Reference proteome</keyword>
<protein>
    <submittedName>
        <fullName evidence="1">Uncharacterized protein</fullName>
    </submittedName>
</protein>
<reference evidence="1 2" key="1">
    <citation type="journal article" date="2021" name="J. Hered.">
        <title>A chromosome-level genome assembly of the parasitoid wasp, Cotesia glomerata (Hymenoptera: Braconidae).</title>
        <authorList>
            <person name="Pinto B.J."/>
            <person name="Weis J.J."/>
            <person name="Gamble T."/>
            <person name="Ode P.J."/>
            <person name="Paul R."/>
            <person name="Zaspel J.M."/>
        </authorList>
    </citation>
    <scope>NUCLEOTIDE SEQUENCE [LARGE SCALE GENOMIC DNA]</scope>
    <source>
        <strain evidence="1">CgM1</strain>
    </source>
</reference>
<comment type="caution">
    <text evidence="1">The sequence shown here is derived from an EMBL/GenBank/DDBJ whole genome shotgun (WGS) entry which is preliminary data.</text>
</comment>